<reference evidence="1 2" key="1">
    <citation type="submission" date="2020-04" db="EMBL/GenBank/DDBJ databases">
        <authorList>
            <person name="Klaysubun C."/>
            <person name="Duangmal K."/>
            <person name="Lipun K."/>
        </authorList>
    </citation>
    <scope>NUCLEOTIDE SEQUENCE [LARGE SCALE GENOMIC DNA]</scope>
    <source>
        <strain evidence="1 2">K10HN5</strain>
    </source>
</reference>
<dbReference type="PANTHER" id="PTHR43123">
    <property type="entry name" value="POLYSACCHARIDE DEACETYLASE-RELATED"/>
    <property type="match status" value="1"/>
</dbReference>
<evidence type="ECO:0000313" key="1">
    <source>
        <dbReference type="EMBL" id="NMH96831.1"/>
    </source>
</evidence>
<comment type="caution">
    <text evidence="1">The sequence shown here is derived from an EMBL/GenBank/DDBJ whole genome shotgun (WGS) entry which is preliminary data.</text>
</comment>
<dbReference type="PANTHER" id="PTHR43123:SF4">
    <property type="entry name" value="POLYSACCHARIDE DEACETYLASE"/>
    <property type="match status" value="1"/>
</dbReference>
<evidence type="ECO:0008006" key="3">
    <source>
        <dbReference type="Google" id="ProtNLM"/>
    </source>
</evidence>
<dbReference type="SUPFAM" id="SSF88713">
    <property type="entry name" value="Glycoside hydrolase/deacetylase"/>
    <property type="match status" value="1"/>
</dbReference>
<dbReference type="RefSeq" id="WP_169380221.1">
    <property type="nucleotide sequence ID" value="NZ_JAAXLA010000007.1"/>
</dbReference>
<dbReference type="InterPro" id="IPR011330">
    <property type="entry name" value="Glyco_hydro/deAcase_b/a-brl"/>
</dbReference>
<sequence>MPEPVLNVVDAVTTAPARPGYDHAWFGWSPLPARPALRWPGDARLAVAVVLHLGAAEWEQPEPPVAPPPGGRGIGPYPDVPRMSHREFGHRVGVFRLLDVLQGLDVTPAAVVDVLTAEGYRPLTRHLLPAVGEVLAGGLSASRPLTSAMREDEERHYIASTLDRLDAALGVRPTGWLGPEHSESARTPALLAEAGVGYVADWGNDEQPYPVPGAGGNLWSFPLSWELSDLSTMFVRQSAPQVWARSVIEAVDRMHTEGATTGCVLALHLHPWVSGQAFRADAVEAVLRHVRGLDSVWITTPGAVVEHCRKQVEP</sequence>
<dbReference type="Proteomes" id="UP000820669">
    <property type="component" value="Unassembled WGS sequence"/>
</dbReference>
<accession>A0ABX1S5H4</accession>
<keyword evidence="2" id="KW-1185">Reference proteome</keyword>
<gene>
    <name evidence="1" type="ORF">HF526_05800</name>
</gene>
<evidence type="ECO:0000313" key="2">
    <source>
        <dbReference type="Proteomes" id="UP000820669"/>
    </source>
</evidence>
<dbReference type="EMBL" id="JAAXLA010000007">
    <property type="protein sequence ID" value="NMH96831.1"/>
    <property type="molecule type" value="Genomic_DNA"/>
</dbReference>
<proteinExistence type="predicted"/>
<name>A0ABX1S5H4_9PSEU</name>
<protein>
    <recommendedName>
        <fullName evidence="3">Polysaccharide deacetylase</fullName>
    </recommendedName>
</protein>
<dbReference type="Gene3D" id="3.20.20.370">
    <property type="entry name" value="Glycoside hydrolase/deacetylase"/>
    <property type="match status" value="1"/>
</dbReference>
<organism evidence="1 2">
    <name type="scientific">Pseudonocardia acidicola</name>
    <dbReference type="NCBI Taxonomy" id="2724939"/>
    <lineage>
        <taxon>Bacteria</taxon>
        <taxon>Bacillati</taxon>
        <taxon>Actinomycetota</taxon>
        <taxon>Actinomycetes</taxon>
        <taxon>Pseudonocardiales</taxon>
        <taxon>Pseudonocardiaceae</taxon>
        <taxon>Pseudonocardia</taxon>
    </lineage>
</organism>